<feature type="domain" description="Arginine repressor DNA-binding" evidence="10">
    <location>
        <begin position="3"/>
        <end position="69"/>
    </location>
</feature>
<dbReference type="InterPro" id="IPR036390">
    <property type="entry name" value="WH_DNA-bd_sf"/>
</dbReference>
<dbReference type="STRING" id="1168035.SAMN05444280_12451"/>
<dbReference type="InterPro" id="IPR020899">
    <property type="entry name" value="Arg_repress_C"/>
</dbReference>
<dbReference type="AlphaFoldDB" id="A0A1M6KTP0"/>
<evidence type="ECO:0000256" key="7">
    <source>
        <dbReference type="ARBA" id="ARBA00023125"/>
    </source>
</evidence>
<dbReference type="Proteomes" id="UP000184050">
    <property type="component" value="Unassembled WGS sequence"/>
</dbReference>
<evidence type="ECO:0000256" key="2">
    <source>
        <dbReference type="ARBA" id="ARBA00005040"/>
    </source>
</evidence>
<keyword evidence="13" id="KW-1185">Reference proteome</keyword>
<dbReference type="Pfam" id="PF02863">
    <property type="entry name" value="Arg_repressor_C"/>
    <property type="match status" value="1"/>
</dbReference>
<dbReference type="GO" id="GO:0034618">
    <property type="term" value="F:arginine binding"/>
    <property type="evidence" value="ECO:0007669"/>
    <property type="project" value="InterPro"/>
</dbReference>
<evidence type="ECO:0000259" key="10">
    <source>
        <dbReference type="Pfam" id="PF01316"/>
    </source>
</evidence>
<protein>
    <recommendedName>
        <fullName evidence="4 9">Arginine repressor</fullName>
    </recommendedName>
</protein>
<dbReference type="Gene3D" id="1.10.10.10">
    <property type="entry name" value="Winged helix-like DNA-binding domain superfamily/Winged helix DNA-binding domain"/>
    <property type="match status" value="1"/>
</dbReference>
<evidence type="ECO:0000313" key="13">
    <source>
        <dbReference type="Proteomes" id="UP000184050"/>
    </source>
</evidence>
<comment type="pathway">
    <text evidence="2 9">Amino-acid biosynthesis; L-arginine biosynthesis [regulation].</text>
</comment>
<keyword evidence="5 9" id="KW-0963">Cytoplasm</keyword>
<dbReference type="SUPFAM" id="SSF55252">
    <property type="entry name" value="C-terminal domain of arginine repressor"/>
    <property type="match status" value="1"/>
</dbReference>
<comment type="similarity">
    <text evidence="3 9">Belongs to the ArgR family.</text>
</comment>
<dbReference type="InterPro" id="IPR036388">
    <property type="entry name" value="WH-like_DNA-bd_sf"/>
</dbReference>
<keyword evidence="9" id="KW-0055">Arginine biosynthesis</keyword>
<dbReference type="InterPro" id="IPR001669">
    <property type="entry name" value="Arg_repress"/>
</dbReference>
<comment type="subcellular location">
    <subcellularLocation>
        <location evidence="1 9">Cytoplasm</location>
    </subcellularLocation>
</comment>
<feature type="domain" description="Arginine repressor C-terminal" evidence="11">
    <location>
        <begin position="84"/>
        <end position="148"/>
    </location>
</feature>
<dbReference type="OrthoDB" id="9807089at2"/>
<organism evidence="12 13">
    <name type="scientific">Tangfeifania diversioriginum</name>
    <dbReference type="NCBI Taxonomy" id="1168035"/>
    <lineage>
        <taxon>Bacteria</taxon>
        <taxon>Pseudomonadati</taxon>
        <taxon>Bacteroidota</taxon>
        <taxon>Bacteroidia</taxon>
        <taxon>Marinilabiliales</taxon>
        <taxon>Prolixibacteraceae</taxon>
        <taxon>Tangfeifania</taxon>
    </lineage>
</organism>
<accession>A0A1M6KTP0</accession>
<dbReference type="SUPFAM" id="SSF46785">
    <property type="entry name" value="Winged helix' DNA-binding domain"/>
    <property type="match status" value="1"/>
</dbReference>
<keyword evidence="7 9" id="KW-0238">DNA-binding</keyword>
<evidence type="ECO:0000256" key="1">
    <source>
        <dbReference type="ARBA" id="ARBA00004496"/>
    </source>
</evidence>
<sequence>MKNRVQRQLEIRKIISKGKVRSQEELLAVLKHRGYDLTQATLSRDLKFLQVAKVPHPVRGYVYEIPENGQNESRKRQVRENYLADGFMSLQFSGNLAVMKTLPGYASSLAVVIDSARKWEILATVAGDDTILVIQREGTTKNDLINALVSIMPKLKNKL</sequence>
<dbReference type="GO" id="GO:0051259">
    <property type="term" value="P:protein complex oligomerization"/>
    <property type="evidence" value="ECO:0007669"/>
    <property type="project" value="InterPro"/>
</dbReference>
<dbReference type="PANTHER" id="PTHR34471:SF1">
    <property type="entry name" value="ARGININE REPRESSOR"/>
    <property type="match status" value="1"/>
</dbReference>
<dbReference type="GO" id="GO:0003677">
    <property type="term" value="F:DNA binding"/>
    <property type="evidence" value="ECO:0007669"/>
    <property type="project" value="UniProtKB-KW"/>
</dbReference>
<evidence type="ECO:0000256" key="4">
    <source>
        <dbReference type="ARBA" id="ARBA00021148"/>
    </source>
</evidence>
<evidence type="ECO:0000256" key="9">
    <source>
        <dbReference type="HAMAP-Rule" id="MF_00173"/>
    </source>
</evidence>
<name>A0A1M6KTP0_9BACT</name>
<keyword evidence="6 9" id="KW-0805">Transcription regulation</keyword>
<dbReference type="HAMAP" id="MF_00173">
    <property type="entry name" value="Arg_repressor"/>
    <property type="match status" value="1"/>
</dbReference>
<dbReference type="PRINTS" id="PR01467">
    <property type="entry name" value="ARGREPRESSOR"/>
</dbReference>
<dbReference type="Pfam" id="PF01316">
    <property type="entry name" value="Arg_repressor"/>
    <property type="match status" value="1"/>
</dbReference>
<evidence type="ECO:0000256" key="6">
    <source>
        <dbReference type="ARBA" id="ARBA00023015"/>
    </source>
</evidence>
<dbReference type="EMBL" id="FQZE01000024">
    <property type="protein sequence ID" value="SHJ62224.1"/>
    <property type="molecule type" value="Genomic_DNA"/>
</dbReference>
<dbReference type="GO" id="GO:0005737">
    <property type="term" value="C:cytoplasm"/>
    <property type="evidence" value="ECO:0007669"/>
    <property type="project" value="UniProtKB-SubCell"/>
</dbReference>
<dbReference type="InterPro" id="IPR020900">
    <property type="entry name" value="Arg_repress_DNA-bd"/>
</dbReference>
<proteinExistence type="inferred from homology"/>
<dbReference type="UniPathway" id="UPA00068"/>
<dbReference type="InterPro" id="IPR036251">
    <property type="entry name" value="Arg_repress_C_sf"/>
</dbReference>
<dbReference type="PANTHER" id="PTHR34471">
    <property type="entry name" value="ARGININE REPRESSOR"/>
    <property type="match status" value="1"/>
</dbReference>
<comment type="function">
    <text evidence="9">Regulates arginine biosynthesis genes.</text>
</comment>
<gene>
    <name evidence="9" type="primary">argR</name>
    <name evidence="12" type="ORF">SAMN05444280_12451</name>
</gene>
<dbReference type="GO" id="GO:0003700">
    <property type="term" value="F:DNA-binding transcription factor activity"/>
    <property type="evidence" value="ECO:0007669"/>
    <property type="project" value="UniProtKB-UniRule"/>
</dbReference>
<dbReference type="RefSeq" id="WP_073171090.1">
    <property type="nucleotide sequence ID" value="NZ_FQZE01000024.1"/>
</dbReference>
<keyword evidence="9" id="KW-0028">Amino-acid biosynthesis</keyword>
<evidence type="ECO:0000256" key="8">
    <source>
        <dbReference type="ARBA" id="ARBA00023163"/>
    </source>
</evidence>
<keyword evidence="8 9" id="KW-0804">Transcription</keyword>
<evidence type="ECO:0000256" key="3">
    <source>
        <dbReference type="ARBA" id="ARBA00008316"/>
    </source>
</evidence>
<reference evidence="12 13" key="1">
    <citation type="submission" date="2016-11" db="EMBL/GenBank/DDBJ databases">
        <authorList>
            <person name="Jaros S."/>
            <person name="Januszkiewicz K."/>
            <person name="Wedrychowicz H."/>
        </authorList>
    </citation>
    <scope>NUCLEOTIDE SEQUENCE [LARGE SCALE GENOMIC DNA]</scope>
    <source>
        <strain evidence="12 13">DSM 27063</strain>
    </source>
</reference>
<dbReference type="Gene3D" id="3.30.1360.40">
    <property type="match status" value="1"/>
</dbReference>
<evidence type="ECO:0000256" key="5">
    <source>
        <dbReference type="ARBA" id="ARBA00022490"/>
    </source>
</evidence>
<keyword evidence="9" id="KW-0678">Repressor</keyword>
<evidence type="ECO:0000313" key="12">
    <source>
        <dbReference type="EMBL" id="SHJ62224.1"/>
    </source>
</evidence>
<dbReference type="GO" id="GO:1900079">
    <property type="term" value="P:regulation of arginine biosynthetic process"/>
    <property type="evidence" value="ECO:0007669"/>
    <property type="project" value="UniProtKB-UniRule"/>
</dbReference>
<dbReference type="GO" id="GO:0006526">
    <property type="term" value="P:L-arginine biosynthetic process"/>
    <property type="evidence" value="ECO:0007669"/>
    <property type="project" value="UniProtKB-UniPathway"/>
</dbReference>
<evidence type="ECO:0000259" key="11">
    <source>
        <dbReference type="Pfam" id="PF02863"/>
    </source>
</evidence>